<keyword evidence="2 6" id="KW-1003">Cell membrane</keyword>
<protein>
    <recommendedName>
        <fullName evidence="6">TVP38/TMEM64 family membrane protein</fullName>
    </recommendedName>
</protein>
<keyword evidence="3 6" id="KW-0812">Transmembrane</keyword>
<dbReference type="PANTHER" id="PTHR12677">
    <property type="entry name" value="GOLGI APPARATUS MEMBRANE PROTEIN TVP38-RELATED"/>
    <property type="match status" value="1"/>
</dbReference>
<accession>A0A1I0EDT5</accession>
<dbReference type="InterPro" id="IPR032816">
    <property type="entry name" value="VTT_dom"/>
</dbReference>
<keyword evidence="4 6" id="KW-1133">Transmembrane helix</keyword>
<evidence type="ECO:0000256" key="5">
    <source>
        <dbReference type="ARBA" id="ARBA00023136"/>
    </source>
</evidence>
<evidence type="ECO:0000256" key="6">
    <source>
        <dbReference type="RuleBase" id="RU366058"/>
    </source>
</evidence>
<comment type="similarity">
    <text evidence="6">Belongs to the TVP38/TMEM64 family.</text>
</comment>
<keyword evidence="5 6" id="KW-0472">Membrane</keyword>
<reference evidence="9" key="1">
    <citation type="submission" date="2016-10" db="EMBL/GenBank/DDBJ databases">
        <authorList>
            <person name="Varghese N."/>
            <person name="Submissions S."/>
        </authorList>
    </citation>
    <scope>NUCLEOTIDE SEQUENCE [LARGE SCALE GENOMIC DNA]</scope>
    <source>
        <strain evidence="9">CGMCC 1.6489</strain>
    </source>
</reference>
<name>A0A1I0EDT5_9GAMM</name>
<dbReference type="InterPro" id="IPR015414">
    <property type="entry name" value="TMEM64"/>
</dbReference>
<feature type="transmembrane region" description="Helical" evidence="6">
    <location>
        <begin position="84"/>
        <end position="107"/>
    </location>
</feature>
<sequence>MKPLQRQTLLIRLLAIAGLTVLMAGIWVVLQALGAPASLSPSGLSSWLQGEGHWGPLLLVLLMVLAVVVGPIPTLPVSAASGLAFGMLQGTLIAVTGASLGAMVAFWSSRILARDYFRRKLSNHPVFASDAPQRSLFWGILFTRLVPLFSFALISYAAGLTSVTALRFLLASVIGMMPMTFVFAGLGHTLEVHPVWTVLAAGVLLLAMALTPLLWRRRSHSGPSR</sequence>
<feature type="transmembrane region" description="Helical" evidence="6">
    <location>
        <begin position="9"/>
        <end position="33"/>
    </location>
</feature>
<proteinExistence type="inferred from homology"/>
<dbReference type="STRING" id="430453.SAMN04487962_109134"/>
<dbReference type="Proteomes" id="UP000198762">
    <property type="component" value="Unassembled WGS sequence"/>
</dbReference>
<comment type="subcellular location">
    <subcellularLocation>
        <location evidence="1 6">Cell membrane</location>
        <topology evidence="1 6">Multi-pass membrane protein</topology>
    </subcellularLocation>
</comment>
<evidence type="ECO:0000259" key="7">
    <source>
        <dbReference type="Pfam" id="PF09335"/>
    </source>
</evidence>
<gene>
    <name evidence="8" type="ORF">SAMN04487962_109134</name>
</gene>
<dbReference type="PANTHER" id="PTHR12677:SF59">
    <property type="entry name" value="GOLGI APPARATUS MEMBRANE PROTEIN TVP38-RELATED"/>
    <property type="match status" value="1"/>
</dbReference>
<dbReference type="Pfam" id="PF09335">
    <property type="entry name" value="VTT_dom"/>
    <property type="match status" value="1"/>
</dbReference>
<feature type="transmembrane region" description="Helical" evidence="6">
    <location>
        <begin position="168"/>
        <end position="189"/>
    </location>
</feature>
<feature type="transmembrane region" description="Helical" evidence="6">
    <location>
        <begin position="53"/>
        <end position="72"/>
    </location>
</feature>
<keyword evidence="9" id="KW-1185">Reference proteome</keyword>
<evidence type="ECO:0000256" key="4">
    <source>
        <dbReference type="ARBA" id="ARBA00022989"/>
    </source>
</evidence>
<dbReference type="GO" id="GO:0005886">
    <property type="term" value="C:plasma membrane"/>
    <property type="evidence" value="ECO:0007669"/>
    <property type="project" value="UniProtKB-SubCell"/>
</dbReference>
<evidence type="ECO:0000256" key="3">
    <source>
        <dbReference type="ARBA" id="ARBA00022692"/>
    </source>
</evidence>
<dbReference type="RefSeq" id="WP_245742582.1">
    <property type="nucleotide sequence ID" value="NZ_FOHZ01000009.1"/>
</dbReference>
<feature type="transmembrane region" description="Helical" evidence="6">
    <location>
        <begin position="195"/>
        <end position="215"/>
    </location>
</feature>
<organism evidence="8 9">
    <name type="scientific">Marinobacter segnicrescens</name>
    <dbReference type="NCBI Taxonomy" id="430453"/>
    <lineage>
        <taxon>Bacteria</taxon>
        <taxon>Pseudomonadati</taxon>
        <taxon>Pseudomonadota</taxon>
        <taxon>Gammaproteobacteria</taxon>
        <taxon>Pseudomonadales</taxon>
        <taxon>Marinobacteraceae</taxon>
        <taxon>Marinobacter</taxon>
    </lineage>
</organism>
<evidence type="ECO:0000313" key="9">
    <source>
        <dbReference type="Proteomes" id="UP000198762"/>
    </source>
</evidence>
<feature type="domain" description="VTT" evidence="7">
    <location>
        <begin position="72"/>
        <end position="188"/>
    </location>
</feature>
<dbReference type="EMBL" id="FOHZ01000009">
    <property type="protein sequence ID" value="SET43392.1"/>
    <property type="molecule type" value="Genomic_DNA"/>
</dbReference>
<evidence type="ECO:0000313" key="8">
    <source>
        <dbReference type="EMBL" id="SET43392.1"/>
    </source>
</evidence>
<evidence type="ECO:0000256" key="1">
    <source>
        <dbReference type="ARBA" id="ARBA00004651"/>
    </source>
</evidence>
<dbReference type="AlphaFoldDB" id="A0A1I0EDT5"/>
<evidence type="ECO:0000256" key="2">
    <source>
        <dbReference type="ARBA" id="ARBA00022475"/>
    </source>
</evidence>
<feature type="transmembrane region" description="Helical" evidence="6">
    <location>
        <begin position="136"/>
        <end position="156"/>
    </location>
</feature>